<evidence type="ECO:0000313" key="2">
    <source>
        <dbReference type="Proteomes" id="UP000247417"/>
    </source>
</evidence>
<organism evidence="1 2">
    <name type="scientific">Komagataeibacter oboediens</name>
    <dbReference type="NCBI Taxonomy" id="65958"/>
    <lineage>
        <taxon>Bacteria</taxon>
        <taxon>Pseudomonadati</taxon>
        <taxon>Pseudomonadota</taxon>
        <taxon>Alphaproteobacteria</taxon>
        <taxon>Acetobacterales</taxon>
        <taxon>Acetobacteraceae</taxon>
        <taxon>Komagataeibacter</taxon>
    </lineage>
</organism>
<sequence length="140" mass="15979">MTELLEPLSTRKIEANERGLPVYAEAAPDTFLKIFERDLKTKQLASISILKPIASLKTICRAWIPQTAANHDQRLKTLMSLVEKFPAVGWKICIDQFGHYGSRAGNYSHKPKWRPDGYGFGEPFKFMEPIHAFVREMVEA</sequence>
<comment type="caution">
    <text evidence="1">The sequence shown here is derived from an EMBL/GenBank/DDBJ whole genome shotgun (WGS) entry which is preliminary data.</text>
</comment>
<proteinExistence type="predicted"/>
<gene>
    <name evidence="1" type="ORF">CFR80_12165</name>
</gene>
<dbReference type="Proteomes" id="UP000247417">
    <property type="component" value="Unassembled WGS sequence"/>
</dbReference>
<dbReference type="AlphaFoldDB" id="A0A318R5G6"/>
<dbReference type="RefSeq" id="WP_110507460.1">
    <property type="nucleotide sequence ID" value="NZ_NKTX01000034.1"/>
</dbReference>
<protein>
    <submittedName>
        <fullName evidence="1">Uncharacterized protein</fullName>
    </submittedName>
</protein>
<reference evidence="1 2" key="1">
    <citation type="submission" date="2017-07" db="EMBL/GenBank/DDBJ databases">
        <title>A draft genome sequence of Komagataeibacter oboediens LMG 18849.</title>
        <authorList>
            <person name="Skraban J."/>
            <person name="Cleenwerck I."/>
            <person name="Vandamme P."/>
            <person name="Trcek J."/>
        </authorList>
    </citation>
    <scope>NUCLEOTIDE SEQUENCE [LARGE SCALE GENOMIC DNA]</scope>
    <source>
        <strain evidence="1 2">LMG 18849</strain>
    </source>
</reference>
<dbReference type="EMBL" id="NKTX01000034">
    <property type="protein sequence ID" value="PYD81373.1"/>
    <property type="molecule type" value="Genomic_DNA"/>
</dbReference>
<accession>A0A318R5G6</accession>
<name>A0A318R5G6_9PROT</name>
<dbReference type="OrthoDB" id="9796370at2"/>
<evidence type="ECO:0000313" key="1">
    <source>
        <dbReference type="EMBL" id="PYD81373.1"/>
    </source>
</evidence>